<reference evidence="2" key="1">
    <citation type="submission" date="2016-11" db="EMBL/GenBank/DDBJ databases">
        <authorList>
            <person name="Varghese N."/>
            <person name="Submissions S."/>
        </authorList>
    </citation>
    <scope>NUCLEOTIDE SEQUENCE [LARGE SCALE GENOMIC DNA]</scope>
    <source>
        <strain evidence="2">DSM 27623</strain>
    </source>
</reference>
<dbReference type="EMBL" id="FSRK01000001">
    <property type="protein sequence ID" value="SIN87235.1"/>
    <property type="molecule type" value="Genomic_DNA"/>
</dbReference>
<organism evidence="1 2">
    <name type="scientific">Epilithonimonas zeae</name>
    <dbReference type="NCBI Taxonomy" id="1416779"/>
    <lineage>
        <taxon>Bacteria</taxon>
        <taxon>Pseudomonadati</taxon>
        <taxon>Bacteroidota</taxon>
        <taxon>Flavobacteriia</taxon>
        <taxon>Flavobacteriales</taxon>
        <taxon>Weeksellaceae</taxon>
        <taxon>Chryseobacterium group</taxon>
        <taxon>Epilithonimonas</taxon>
    </lineage>
</organism>
<gene>
    <name evidence="1" type="ORF">SAMN05444409_0890</name>
</gene>
<dbReference type="AlphaFoldDB" id="A0A1N6EW05"/>
<evidence type="ECO:0000313" key="1">
    <source>
        <dbReference type="EMBL" id="SIN87235.1"/>
    </source>
</evidence>
<dbReference type="RefSeq" id="WP_074233660.1">
    <property type="nucleotide sequence ID" value="NZ_FSRK01000001.1"/>
</dbReference>
<evidence type="ECO:0008006" key="3">
    <source>
        <dbReference type="Google" id="ProtNLM"/>
    </source>
</evidence>
<proteinExistence type="predicted"/>
<name>A0A1N6EW05_9FLAO</name>
<evidence type="ECO:0000313" key="2">
    <source>
        <dbReference type="Proteomes" id="UP000185207"/>
    </source>
</evidence>
<dbReference type="OrthoDB" id="1150417at2"/>
<dbReference type="Proteomes" id="UP000185207">
    <property type="component" value="Unassembled WGS sequence"/>
</dbReference>
<accession>A0A1N6EW05</accession>
<sequence length="121" mass="14477">MEKKDSAKEDFIVIRIQKSRKDEWKRKCLEKKISLSSLIVNSVENRLQDNERREILEFIEKQDNIFIKIETNINQVAKIANNQKFIRANELQRFSELLVEVVSLKQKQNKILERIYSLLSK</sequence>
<dbReference type="STRING" id="1416779.SAMN05444409_0890"/>
<protein>
    <recommendedName>
        <fullName evidence="3">Plasmid mobilization relaxosome protein MobC</fullName>
    </recommendedName>
</protein>
<keyword evidence="2" id="KW-1185">Reference proteome</keyword>